<dbReference type="RefSeq" id="XP_013898051.1">
    <property type="nucleotide sequence ID" value="XM_014042597.1"/>
</dbReference>
<dbReference type="KEGG" id="mng:MNEG_8933"/>
<dbReference type="AlphaFoldDB" id="A0A0D2ME64"/>
<sequence>MAAQRMPEILHGALLGRTAAAAPAAGPRTGAAPASQAGVPAEAVAAAFLSFDRWWRDARCDPALTEHGWDESGATAMVGARGWGGGGGRWERAHQ</sequence>
<protein>
    <submittedName>
        <fullName evidence="1">Uncharacterized protein</fullName>
    </submittedName>
</protein>
<dbReference type="EMBL" id="KK101980">
    <property type="protein sequence ID" value="KIY99031.1"/>
    <property type="molecule type" value="Genomic_DNA"/>
</dbReference>
<accession>A0A0D2ME64</accession>
<dbReference type="Proteomes" id="UP000054498">
    <property type="component" value="Unassembled WGS sequence"/>
</dbReference>
<evidence type="ECO:0000313" key="1">
    <source>
        <dbReference type="EMBL" id="KIY99031.1"/>
    </source>
</evidence>
<keyword evidence="2" id="KW-1185">Reference proteome</keyword>
<proteinExistence type="predicted"/>
<reference evidence="1 2" key="1">
    <citation type="journal article" date="2013" name="BMC Genomics">
        <title>Reconstruction of the lipid metabolism for the microalga Monoraphidium neglectum from its genome sequence reveals characteristics suitable for biofuel production.</title>
        <authorList>
            <person name="Bogen C."/>
            <person name="Al-Dilaimi A."/>
            <person name="Albersmeier A."/>
            <person name="Wichmann J."/>
            <person name="Grundmann M."/>
            <person name="Rupp O."/>
            <person name="Lauersen K.J."/>
            <person name="Blifernez-Klassen O."/>
            <person name="Kalinowski J."/>
            <person name="Goesmann A."/>
            <person name="Mussgnug J.H."/>
            <person name="Kruse O."/>
        </authorList>
    </citation>
    <scope>NUCLEOTIDE SEQUENCE [LARGE SCALE GENOMIC DNA]</scope>
    <source>
        <strain evidence="1 2">SAG 48.87</strain>
    </source>
</reference>
<name>A0A0D2ME64_9CHLO</name>
<dbReference type="GeneID" id="25741808"/>
<organism evidence="1 2">
    <name type="scientific">Monoraphidium neglectum</name>
    <dbReference type="NCBI Taxonomy" id="145388"/>
    <lineage>
        <taxon>Eukaryota</taxon>
        <taxon>Viridiplantae</taxon>
        <taxon>Chlorophyta</taxon>
        <taxon>core chlorophytes</taxon>
        <taxon>Chlorophyceae</taxon>
        <taxon>CS clade</taxon>
        <taxon>Sphaeropleales</taxon>
        <taxon>Selenastraceae</taxon>
        <taxon>Monoraphidium</taxon>
    </lineage>
</organism>
<gene>
    <name evidence="1" type="ORF">MNEG_8933</name>
</gene>
<evidence type="ECO:0000313" key="2">
    <source>
        <dbReference type="Proteomes" id="UP000054498"/>
    </source>
</evidence>
<dbReference type="OrthoDB" id="538363at2759"/>